<dbReference type="PRINTS" id="PR01607">
    <property type="entry name" value="APYRASEFAMLY"/>
</dbReference>
<evidence type="ECO:0000313" key="8">
    <source>
        <dbReference type="Proteomes" id="UP000272025"/>
    </source>
</evidence>
<evidence type="ECO:0000256" key="4">
    <source>
        <dbReference type="SAM" id="MobiDB-lite"/>
    </source>
</evidence>
<feature type="compositionally biased region" description="Acidic residues" evidence="4">
    <location>
        <begin position="597"/>
        <end position="614"/>
    </location>
</feature>
<dbReference type="RefSeq" id="XP_028463923.1">
    <property type="nucleotide sequence ID" value="XM_028610706.1"/>
</dbReference>
<protein>
    <submittedName>
        <fullName evidence="7">Flagellar associated protein</fullName>
    </submittedName>
</protein>
<dbReference type="SUPFAM" id="SSF55816">
    <property type="entry name" value="5'-nucleotidase (syn. UDP-sugar hydrolase), C-terminal domain"/>
    <property type="match status" value="1"/>
</dbReference>
<dbReference type="OrthoDB" id="10252235at2759"/>
<keyword evidence="7" id="KW-0966">Cell projection</keyword>
<evidence type="ECO:0000259" key="6">
    <source>
        <dbReference type="Pfam" id="PF02872"/>
    </source>
</evidence>
<evidence type="ECO:0000256" key="3">
    <source>
        <dbReference type="RuleBase" id="RU362119"/>
    </source>
</evidence>
<keyword evidence="3" id="KW-0547">Nucleotide-binding</keyword>
<dbReference type="GO" id="GO:0016787">
    <property type="term" value="F:hydrolase activity"/>
    <property type="evidence" value="ECO:0007669"/>
    <property type="project" value="UniProtKB-KW"/>
</dbReference>
<dbReference type="Gene3D" id="3.90.780.10">
    <property type="entry name" value="5'-Nucleotidase, C-terminal domain"/>
    <property type="match status" value="1"/>
</dbReference>
<dbReference type="GO" id="GO:0009166">
    <property type="term" value="P:nucleotide catabolic process"/>
    <property type="evidence" value="ECO:0007669"/>
    <property type="project" value="InterPro"/>
</dbReference>
<evidence type="ECO:0000259" key="5">
    <source>
        <dbReference type="Pfam" id="PF00149"/>
    </source>
</evidence>
<dbReference type="EMBL" id="ML119060">
    <property type="protein sequence ID" value="ROT36117.1"/>
    <property type="molecule type" value="Genomic_DNA"/>
</dbReference>
<organism evidence="7 8">
    <name type="scientific">Sodiomyces alkalinus (strain CBS 110278 / VKM F-3762 / F11)</name>
    <name type="common">Alkaliphilic filamentous fungus</name>
    <dbReference type="NCBI Taxonomy" id="1314773"/>
    <lineage>
        <taxon>Eukaryota</taxon>
        <taxon>Fungi</taxon>
        <taxon>Dikarya</taxon>
        <taxon>Ascomycota</taxon>
        <taxon>Pezizomycotina</taxon>
        <taxon>Sordariomycetes</taxon>
        <taxon>Hypocreomycetidae</taxon>
        <taxon>Glomerellales</taxon>
        <taxon>Plectosphaerellaceae</taxon>
        <taxon>Sodiomyces</taxon>
    </lineage>
</organism>
<accession>A0A3N2PNL0</accession>
<comment type="similarity">
    <text evidence="1 3">Belongs to the 5'-nucleotidase family.</text>
</comment>
<feature type="region of interest" description="Disordered" evidence="4">
    <location>
        <begin position="595"/>
        <end position="614"/>
    </location>
</feature>
<dbReference type="PANTHER" id="PTHR11575">
    <property type="entry name" value="5'-NUCLEOTIDASE-RELATED"/>
    <property type="match status" value="1"/>
</dbReference>
<dbReference type="GO" id="GO:0000166">
    <property type="term" value="F:nucleotide binding"/>
    <property type="evidence" value="ECO:0007669"/>
    <property type="project" value="UniProtKB-KW"/>
</dbReference>
<dbReference type="Pfam" id="PF00149">
    <property type="entry name" value="Metallophos"/>
    <property type="match status" value="1"/>
</dbReference>
<reference evidence="7 8" key="1">
    <citation type="journal article" date="2018" name="Mol. Ecol.">
        <title>The obligate alkalophilic soda-lake fungus Sodiomyces alkalinus has shifted to a protein diet.</title>
        <authorList>
            <person name="Grum-Grzhimaylo A.A."/>
            <person name="Falkoski D.L."/>
            <person name="van den Heuvel J."/>
            <person name="Valero-Jimenez C.A."/>
            <person name="Min B."/>
            <person name="Choi I.G."/>
            <person name="Lipzen A."/>
            <person name="Daum C.G."/>
            <person name="Aanen D.K."/>
            <person name="Tsang A."/>
            <person name="Henrissat B."/>
            <person name="Bilanenko E.N."/>
            <person name="de Vries R.P."/>
            <person name="van Kan J.A.L."/>
            <person name="Grigoriev I.V."/>
            <person name="Debets A.J.M."/>
        </authorList>
    </citation>
    <scope>NUCLEOTIDE SEQUENCE [LARGE SCALE GENOMIC DNA]</scope>
    <source>
        <strain evidence="7 8">F11</strain>
    </source>
</reference>
<dbReference type="InterPro" id="IPR004843">
    <property type="entry name" value="Calcineurin-like_PHP"/>
</dbReference>
<gene>
    <name evidence="7" type="ORF">SODALDRAFT_328492</name>
</gene>
<evidence type="ECO:0000256" key="1">
    <source>
        <dbReference type="ARBA" id="ARBA00006654"/>
    </source>
</evidence>
<evidence type="ECO:0000313" key="7">
    <source>
        <dbReference type="EMBL" id="ROT36117.1"/>
    </source>
</evidence>
<keyword evidence="7" id="KW-0969">Cilium</keyword>
<dbReference type="InterPro" id="IPR036907">
    <property type="entry name" value="5'-Nucleotdase_C_sf"/>
</dbReference>
<keyword evidence="7" id="KW-0282">Flagellum</keyword>
<dbReference type="InterPro" id="IPR006179">
    <property type="entry name" value="5_nucleotidase/apyrase"/>
</dbReference>
<dbReference type="InterPro" id="IPR008334">
    <property type="entry name" value="5'-Nucleotdase_C"/>
</dbReference>
<dbReference type="Gene3D" id="3.60.21.10">
    <property type="match status" value="1"/>
</dbReference>
<dbReference type="InterPro" id="IPR029052">
    <property type="entry name" value="Metallo-depent_PP-like"/>
</dbReference>
<dbReference type="AlphaFoldDB" id="A0A3N2PNL0"/>
<dbReference type="PANTHER" id="PTHR11575:SF48">
    <property type="entry name" value="5'-NUCLEOTIDASE"/>
    <property type="match status" value="1"/>
</dbReference>
<keyword evidence="8" id="KW-1185">Reference proteome</keyword>
<dbReference type="SUPFAM" id="SSF56300">
    <property type="entry name" value="Metallo-dependent phosphatases"/>
    <property type="match status" value="1"/>
</dbReference>
<dbReference type="InterPro" id="IPR041821">
    <property type="entry name" value="CG11883_N"/>
</dbReference>
<keyword evidence="3" id="KW-0378">Hydrolase</keyword>
<dbReference type="GeneID" id="39579184"/>
<dbReference type="Pfam" id="PF02872">
    <property type="entry name" value="5_nucleotid_C"/>
    <property type="match status" value="1"/>
</dbReference>
<name>A0A3N2PNL0_SODAK</name>
<dbReference type="Proteomes" id="UP000272025">
    <property type="component" value="Unassembled WGS sequence"/>
</dbReference>
<dbReference type="CDD" id="cd07406">
    <property type="entry name" value="MPP_CG11883_N"/>
    <property type="match status" value="1"/>
</dbReference>
<feature type="domain" description="Calcineurin-like phosphoesterase" evidence="5">
    <location>
        <begin position="39"/>
        <end position="254"/>
    </location>
</feature>
<feature type="domain" description="5'-Nucleotidase C-terminal" evidence="6">
    <location>
        <begin position="335"/>
        <end position="483"/>
    </location>
</feature>
<proteinExistence type="inferred from homology"/>
<evidence type="ECO:0000256" key="2">
    <source>
        <dbReference type="ARBA" id="ARBA00022729"/>
    </source>
</evidence>
<sequence length="676" mass="74021">MPRSAPPPDHPTVAFSSGRTSLDGIAFAAPSDTVSAPDLRILHFNDVYHIDPSSAEPVGGIARFTTALNQYREAQRYRGHPDLLTFFSGDAFNPSLESAITKGEHMVPVLNSFGTDCACVGNHDLDFGVKQFEHLSAKCRFPWLLANVLDPALGEDVPLGHAKHTHMITASNGLKIGLIGLGEREWLGTINSLPPNLIYLSATATARRLAPLLRDQGADMIICITHMREPNDFKLARNTTGLVDLILGGHDHYYAHALVDGVHVLRSGADFKQLSYIEARRKPGHPNPTGWGSWDFDILRRDIYSSIRPDPAATRLAKRLTSKLHHKLRRPVGWTATPLDARFTTVRARESSAGNFVCDVMRLYHDAEAAIMASGTIRGDQVYPPGVLRLRDITLCFPFEDPVVLLRVPGAALRAALENGVSTYPAREGRFPQVSGIEFAFDPARPPGDRVTYARVAGQPLDPARKYVVATRGYMARGKDGYESLLVASGGGVVEELVDEEHGILISAMLRQYFMGLRTVGQWKNLSDHWIRIASAAVTSSEPVRLTPSPRPGEGDDVTAATTRKGAVEAEGPSPTQSLWKDWIVKRRGFGVRPPDGDEDVESDLDEINGDDRDGGDDVAAIDLELLLMRKFFHRWAAKVGVRAQTGDPLHGCDYSVDWTRVIAPVVEGRIKIVGA</sequence>
<dbReference type="STRING" id="1314773.A0A3N2PNL0"/>
<keyword evidence="2" id="KW-0732">Signal</keyword>